<comment type="caution">
    <text evidence="1">The sequence shown here is derived from an EMBL/GenBank/DDBJ whole genome shotgun (WGS) entry which is preliminary data.</text>
</comment>
<sequence>MSEIYSILEKDDFITTLKETSVDKTKKTDEDGRYMTMSTIQAINFDDVKDFYVKDLAVPLVPKSNDALVVVSDSEAYFVEFKNGEIDISKNYQIKIKIYDSLLLLLDLIEKNISFSRENLHYILVYNEDIKHTSSQFDKNEAEKVKKQFSPHRDKIVKRVNNLAAKKYIQFGLEKFERLYFKSVSTYTKKQFEQLFIKKIETS</sequence>
<proteinExistence type="predicted"/>
<keyword evidence="2" id="KW-1185">Reference proteome</keyword>
<dbReference type="AlphaFoldDB" id="A0A413R5Z3"/>
<reference evidence="1 2" key="1">
    <citation type="submission" date="2018-08" db="EMBL/GenBank/DDBJ databases">
        <title>A genome reference for cultivated species of the human gut microbiota.</title>
        <authorList>
            <person name="Zou Y."/>
            <person name="Xue W."/>
            <person name="Luo G."/>
        </authorList>
    </citation>
    <scope>NUCLEOTIDE SEQUENCE [LARGE SCALE GENOMIC DNA]</scope>
    <source>
        <strain evidence="1 2">AM44-11BH</strain>
    </source>
</reference>
<protein>
    <submittedName>
        <fullName evidence="1">Uncharacterized protein</fullName>
    </submittedName>
</protein>
<accession>A0A413R5Z3</accession>
<dbReference type="RefSeq" id="WP_117971242.1">
    <property type="nucleotide sequence ID" value="NZ_CAUBDO010000009.1"/>
</dbReference>
<organism evidence="1 2">
    <name type="scientific">Eubacterium ventriosum</name>
    <dbReference type="NCBI Taxonomy" id="39496"/>
    <lineage>
        <taxon>Bacteria</taxon>
        <taxon>Bacillati</taxon>
        <taxon>Bacillota</taxon>
        <taxon>Clostridia</taxon>
        <taxon>Eubacteriales</taxon>
        <taxon>Eubacteriaceae</taxon>
        <taxon>Eubacterium</taxon>
    </lineage>
</organism>
<dbReference type="EMBL" id="QSFD01000010">
    <property type="protein sequence ID" value="RHA17253.1"/>
    <property type="molecule type" value="Genomic_DNA"/>
</dbReference>
<evidence type="ECO:0000313" key="2">
    <source>
        <dbReference type="Proteomes" id="UP000284779"/>
    </source>
</evidence>
<gene>
    <name evidence="1" type="ORF">DW944_10000</name>
</gene>
<name>A0A413R5Z3_9FIRM</name>
<evidence type="ECO:0000313" key="1">
    <source>
        <dbReference type="EMBL" id="RHA17253.1"/>
    </source>
</evidence>
<dbReference type="Proteomes" id="UP000284779">
    <property type="component" value="Unassembled WGS sequence"/>
</dbReference>